<gene>
    <name evidence="2" type="ORF">O3G_MSEX009400</name>
</gene>
<comment type="caution">
    <text evidence="2">The sequence shown here is derived from an EMBL/GenBank/DDBJ whole genome shotgun (WGS) entry which is preliminary data.</text>
</comment>
<keyword evidence="1" id="KW-0732">Signal</keyword>
<dbReference type="EMBL" id="JH668498">
    <property type="protein sequence ID" value="KAG6455789.1"/>
    <property type="molecule type" value="Genomic_DNA"/>
</dbReference>
<evidence type="ECO:0008006" key="4">
    <source>
        <dbReference type="Google" id="ProtNLM"/>
    </source>
</evidence>
<dbReference type="Proteomes" id="UP000791440">
    <property type="component" value="Unassembled WGS sequence"/>
</dbReference>
<reference evidence="2" key="2">
    <citation type="submission" date="2020-12" db="EMBL/GenBank/DDBJ databases">
        <authorList>
            <person name="Kanost M."/>
        </authorList>
    </citation>
    <scope>NUCLEOTIDE SEQUENCE</scope>
</reference>
<feature type="chain" id="PRO_5036857941" description="Sulfakinin" evidence="1">
    <location>
        <begin position="25"/>
        <end position="74"/>
    </location>
</feature>
<dbReference type="AlphaFoldDB" id="A0A921ZDE2"/>
<evidence type="ECO:0000256" key="1">
    <source>
        <dbReference type="SAM" id="SignalP"/>
    </source>
</evidence>
<protein>
    <recommendedName>
        <fullName evidence="4">Sulfakinin</fullName>
    </recommendedName>
</protein>
<reference evidence="2" key="1">
    <citation type="journal article" date="2016" name="Insect Biochem. Mol. Biol.">
        <title>Multifaceted biological insights from a draft genome sequence of the tobacco hornworm moth, Manduca sexta.</title>
        <authorList>
            <person name="Kanost M.R."/>
            <person name="Arrese E.L."/>
            <person name="Cao X."/>
            <person name="Chen Y.R."/>
            <person name="Chellapilla S."/>
            <person name="Goldsmith M.R."/>
            <person name="Grosse-Wilde E."/>
            <person name="Heckel D.G."/>
            <person name="Herndon N."/>
            <person name="Jiang H."/>
            <person name="Papanicolaou A."/>
            <person name="Qu J."/>
            <person name="Soulages J.L."/>
            <person name="Vogel H."/>
            <person name="Walters J."/>
            <person name="Waterhouse R.M."/>
            <person name="Ahn S.J."/>
            <person name="Almeida F.C."/>
            <person name="An C."/>
            <person name="Aqrawi P."/>
            <person name="Bretschneider A."/>
            <person name="Bryant W.B."/>
            <person name="Bucks S."/>
            <person name="Chao H."/>
            <person name="Chevignon G."/>
            <person name="Christen J.M."/>
            <person name="Clarke D.F."/>
            <person name="Dittmer N.T."/>
            <person name="Ferguson L.C.F."/>
            <person name="Garavelou S."/>
            <person name="Gordon K.H.J."/>
            <person name="Gunaratna R.T."/>
            <person name="Han Y."/>
            <person name="Hauser F."/>
            <person name="He Y."/>
            <person name="Heidel-Fischer H."/>
            <person name="Hirsh A."/>
            <person name="Hu Y."/>
            <person name="Jiang H."/>
            <person name="Kalra D."/>
            <person name="Klinner C."/>
            <person name="Konig C."/>
            <person name="Kovar C."/>
            <person name="Kroll A.R."/>
            <person name="Kuwar S.S."/>
            <person name="Lee S.L."/>
            <person name="Lehman R."/>
            <person name="Li K."/>
            <person name="Li Z."/>
            <person name="Liang H."/>
            <person name="Lovelace S."/>
            <person name="Lu Z."/>
            <person name="Mansfield J.H."/>
            <person name="McCulloch K.J."/>
            <person name="Mathew T."/>
            <person name="Morton B."/>
            <person name="Muzny D.M."/>
            <person name="Neunemann D."/>
            <person name="Ongeri F."/>
            <person name="Pauchet Y."/>
            <person name="Pu L.L."/>
            <person name="Pyrousis I."/>
            <person name="Rao X.J."/>
            <person name="Redding A."/>
            <person name="Roesel C."/>
            <person name="Sanchez-Gracia A."/>
            <person name="Schaack S."/>
            <person name="Shukla A."/>
            <person name="Tetreau G."/>
            <person name="Wang Y."/>
            <person name="Xiong G.H."/>
            <person name="Traut W."/>
            <person name="Walsh T.K."/>
            <person name="Worley K.C."/>
            <person name="Wu D."/>
            <person name="Wu W."/>
            <person name="Wu Y.Q."/>
            <person name="Zhang X."/>
            <person name="Zou Z."/>
            <person name="Zucker H."/>
            <person name="Briscoe A.D."/>
            <person name="Burmester T."/>
            <person name="Clem R.J."/>
            <person name="Feyereisen R."/>
            <person name="Grimmelikhuijzen C.J.P."/>
            <person name="Hamodrakas S.J."/>
            <person name="Hansson B.S."/>
            <person name="Huguet E."/>
            <person name="Jermiin L.S."/>
            <person name="Lan Q."/>
            <person name="Lehman H.K."/>
            <person name="Lorenzen M."/>
            <person name="Merzendorfer H."/>
            <person name="Michalopoulos I."/>
            <person name="Morton D.B."/>
            <person name="Muthukrishnan S."/>
            <person name="Oakeshott J.G."/>
            <person name="Palmer W."/>
            <person name="Park Y."/>
            <person name="Passarelli A.L."/>
            <person name="Rozas J."/>
            <person name="Schwartz L.M."/>
            <person name="Smith W."/>
            <person name="Southgate A."/>
            <person name="Vilcinskas A."/>
            <person name="Vogt R."/>
            <person name="Wang P."/>
            <person name="Werren J."/>
            <person name="Yu X.Q."/>
            <person name="Zhou J.J."/>
            <person name="Brown S.J."/>
            <person name="Scherer S.E."/>
            <person name="Richards S."/>
            <person name="Blissard G.W."/>
        </authorList>
    </citation>
    <scope>NUCLEOTIDE SEQUENCE</scope>
</reference>
<organism evidence="2 3">
    <name type="scientific">Manduca sexta</name>
    <name type="common">Tobacco hawkmoth</name>
    <name type="synonym">Tobacco hornworm</name>
    <dbReference type="NCBI Taxonomy" id="7130"/>
    <lineage>
        <taxon>Eukaryota</taxon>
        <taxon>Metazoa</taxon>
        <taxon>Ecdysozoa</taxon>
        <taxon>Arthropoda</taxon>
        <taxon>Hexapoda</taxon>
        <taxon>Insecta</taxon>
        <taxon>Pterygota</taxon>
        <taxon>Neoptera</taxon>
        <taxon>Endopterygota</taxon>
        <taxon>Lepidoptera</taxon>
        <taxon>Glossata</taxon>
        <taxon>Ditrysia</taxon>
        <taxon>Bombycoidea</taxon>
        <taxon>Sphingidae</taxon>
        <taxon>Sphinginae</taxon>
        <taxon>Sphingini</taxon>
        <taxon>Manduca</taxon>
    </lineage>
</organism>
<name>A0A921ZDE2_MANSE</name>
<proteinExistence type="predicted"/>
<feature type="signal peptide" evidence="1">
    <location>
        <begin position="1"/>
        <end position="24"/>
    </location>
</feature>
<sequence length="74" mass="8615">MRVATIIAMALTVAVALLMRCCEGANLRGFMPEEDEELRSNRLYRDYGLIRNRPIRNDDAFDDYGHLRFGRSYD</sequence>
<accession>A0A921ZDE2</accession>
<evidence type="ECO:0000313" key="2">
    <source>
        <dbReference type="EMBL" id="KAG6455789.1"/>
    </source>
</evidence>
<evidence type="ECO:0000313" key="3">
    <source>
        <dbReference type="Proteomes" id="UP000791440"/>
    </source>
</evidence>
<keyword evidence="3" id="KW-1185">Reference proteome</keyword>